<evidence type="ECO:0000313" key="1">
    <source>
        <dbReference type="EMBL" id="QJA45938.1"/>
    </source>
</evidence>
<accession>A0A6H1ZEH7</accession>
<reference evidence="1" key="1">
    <citation type="submission" date="2020-03" db="EMBL/GenBank/DDBJ databases">
        <title>The deep terrestrial virosphere.</title>
        <authorList>
            <person name="Holmfeldt K."/>
            <person name="Nilsson E."/>
            <person name="Simone D."/>
            <person name="Lopez-Fernandez M."/>
            <person name="Wu X."/>
            <person name="de Brujin I."/>
            <person name="Lundin D."/>
            <person name="Andersson A."/>
            <person name="Bertilsson S."/>
            <person name="Dopson M."/>
        </authorList>
    </citation>
    <scope>NUCLEOTIDE SEQUENCE</scope>
    <source>
        <strain evidence="1">TM448A00289</strain>
    </source>
</reference>
<dbReference type="EMBL" id="MT144000">
    <property type="protein sequence ID" value="QJA45938.1"/>
    <property type="molecule type" value="Genomic_DNA"/>
</dbReference>
<dbReference type="AlphaFoldDB" id="A0A6H1ZEH7"/>
<protein>
    <submittedName>
        <fullName evidence="1">Uncharacterized protein</fullName>
    </submittedName>
</protein>
<proteinExistence type="predicted"/>
<sequence length="513" mass="52691">MGSSNMKKLLVALLLCWCSVAIAADVTVHKLGSVVSGAKNVTIIAEDNSTTLTFDNVNVEFESTDGTQRTFKITSNKAGNTTVTLYENFTIGDGFDGTLTFTASGKTLSVGADSTIDQNISSGSTVQFAGISTDIATFTQVAFTTVIGDPAFDGTPTIGISIDPDTADGAALGSSTKEWSDAYFASGAVIYFQNDQSVTLTADTNGLTVNKNISAATYGSDGSIPDATLLYINTLSSNAQTQLNLKAPLAGPTFTGSVRMTLVAGAPFIAGGTDIATLTGVSISNANPSVLTKDATIDDGLAVNDAVIVNSGTNATVGSYIVKSIVANTSVTLDRQAATGVCDDGNITYVNDPSLMVTPTTVFTRQIAFPATAVPSADPNTLDDYEQGAFTFVGTLVVPGDSSNAGQTGTYTKIGDTVILDGTVAFTKGTGTGYFTVTGLPFAANSTAGRHVAVHVFVDAMGNAAEYVNGLIEAGQTQVSFYMMPQTTASATNAQDTDLGATATVRITAIYKI</sequence>
<organism evidence="1">
    <name type="scientific">viral metagenome</name>
    <dbReference type="NCBI Taxonomy" id="1070528"/>
    <lineage>
        <taxon>unclassified sequences</taxon>
        <taxon>metagenomes</taxon>
        <taxon>organismal metagenomes</taxon>
    </lineage>
</organism>
<gene>
    <name evidence="1" type="ORF">TM448A00289_0005</name>
</gene>
<name>A0A6H1ZEH7_9ZZZZ</name>